<reference evidence="6" key="1">
    <citation type="submission" date="2023-10" db="EMBL/GenBank/DDBJ databases">
        <title>Chromosome-level genome of the transformable northern wattle, Acacia crassicarpa.</title>
        <authorList>
            <person name="Massaro I."/>
            <person name="Sinha N.R."/>
            <person name="Poethig S."/>
            <person name="Leichty A.R."/>
        </authorList>
    </citation>
    <scope>NUCLEOTIDE SEQUENCE</scope>
    <source>
        <strain evidence="6">Acra3RX</strain>
        <tissue evidence="6">Leaf</tissue>
    </source>
</reference>
<dbReference type="PANTHER" id="PTHR46265:SF23">
    <property type="entry name" value="PROTEIN FOR RHO-LIKE GTPASE FAMILY PROTEIN, PUTATIVE-RELATED"/>
    <property type="match status" value="1"/>
</dbReference>
<dbReference type="EMBL" id="JAWXYG010000004">
    <property type="protein sequence ID" value="KAK4274163.1"/>
    <property type="molecule type" value="Genomic_DNA"/>
</dbReference>
<dbReference type="InterPro" id="IPR001849">
    <property type="entry name" value="PH_domain"/>
</dbReference>
<keyword evidence="2" id="KW-0175">Coiled coil</keyword>
<feature type="compositionally biased region" description="Basic and acidic residues" evidence="3">
    <location>
        <begin position="449"/>
        <end position="471"/>
    </location>
</feature>
<evidence type="ECO:0000259" key="4">
    <source>
        <dbReference type="PROSITE" id="PS50003"/>
    </source>
</evidence>
<feature type="compositionally biased region" description="Polar residues" evidence="3">
    <location>
        <begin position="473"/>
        <end position="486"/>
    </location>
</feature>
<feature type="region of interest" description="Disordered" evidence="3">
    <location>
        <begin position="1"/>
        <end position="36"/>
    </location>
</feature>
<dbReference type="PANTHER" id="PTHR46265">
    <property type="entry name" value="RHO GTPASE-ACTIVATING PROTEIN 7"/>
    <property type="match status" value="1"/>
</dbReference>
<feature type="compositionally biased region" description="Basic and acidic residues" evidence="3">
    <location>
        <begin position="826"/>
        <end position="846"/>
    </location>
</feature>
<evidence type="ECO:0000259" key="5">
    <source>
        <dbReference type="PROSITE" id="PS50238"/>
    </source>
</evidence>
<dbReference type="GO" id="GO:0007165">
    <property type="term" value="P:signal transduction"/>
    <property type="evidence" value="ECO:0007669"/>
    <property type="project" value="InterPro"/>
</dbReference>
<feature type="compositionally biased region" description="Basic and acidic residues" evidence="3">
    <location>
        <begin position="532"/>
        <end position="544"/>
    </location>
</feature>
<feature type="coiled-coil region" evidence="2">
    <location>
        <begin position="575"/>
        <end position="632"/>
    </location>
</feature>
<dbReference type="CDD" id="cd00821">
    <property type="entry name" value="PH"/>
    <property type="match status" value="1"/>
</dbReference>
<proteinExistence type="predicted"/>
<evidence type="ECO:0000313" key="6">
    <source>
        <dbReference type="EMBL" id="KAK4274163.1"/>
    </source>
</evidence>
<feature type="compositionally biased region" description="Acidic residues" evidence="3">
    <location>
        <begin position="410"/>
        <end position="448"/>
    </location>
</feature>
<feature type="domain" description="Rho-GAP" evidence="5">
    <location>
        <begin position="182"/>
        <end position="387"/>
    </location>
</feature>
<feature type="compositionally biased region" description="Polar residues" evidence="3">
    <location>
        <begin position="519"/>
        <end position="531"/>
    </location>
</feature>
<keyword evidence="7" id="KW-1185">Reference proteome</keyword>
<evidence type="ECO:0000256" key="1">
    <source>
        <dbReference type="ARBA" id="ARBA00022468"/>
    </source>
</evidence>
<evidence type="ECO:0008006" key="8">
    <source>
        <dbReference type="Google" id="ProtNLM"/>
    </source>
</evidence>
<dbReference type="AlphaFoldDB" id="A0AAE1MU33"/>
<feature type="domain" description="PH" evidence="4">
    <location>
        <begin position="37"/>
        <end position="141"/>
    </location>
</feature>
<gene>
    <name evidence="6" type="ORF">QN277_017434</name>
</gene>
<dbReference type="InterPro" id="IPR000198">
    <property type="entry name" value="RhoGAP_dom"/>
</dbReference>
<dbReference type="SMART" id="SM00233">
    <property type="entry name" value="PH"/>
    <property type="match status" value="1"/>
</dbReference>
<protein>
    <recommendedName>
        <fullName evidence="8">Rho GTPase-activating protein REN1-like</fullName>
    </recommendedName>
</protein>
<feature type="compositionally biased region" description="Basic and acidic residues" evidence="3">
    <location>
        <begin position="684"/>
        <end position="704"/>
    </location>
</feature>
<dbReference type="CDD" id="cd00159">
    <property type="entry name" value="RhoGAP"/>
    <property type="match status" value="1"/>
</dbReference>
<evidence type="ECO:0000256" key="3">
    <source>
        <dbReference type="SAM" id="MobiDB-lite"/>
    </source>
</evidence>
<dbReference type="Gene3D" id="1.10.555.10">
    <property type="entry name" value="Rho GTPase activation protein"/>
    <property type="match status" value="1"/>
</dbReference>
<name>A0AAE1MU33_9FABA</name>
<accession>A0AAE1MU33</accession>
<dbReference type="PROSITE" id="PS50003">
    <property type="entry name" value="PH_DOMAIN"/>
    <property type="match status" value="1"/>
</dbReference>
<dbReference type="SMART" id="SM00324">
    <property type="entry name" value="RhoGAP"/>
    <property type="match status" value="1"/>
</dbReference>
<dbReference type="SUPFAM" id="SSF50729">
    <property type="entry name" value="PH domain-like"/>
    <property type="match status" value="1"/>
</dbReference>
<dbReference type="SUPFAM" id="SSF48350">
    <property type="entry name" value="GTPase activation domain, GAP"/>
    <property type="match status" value="1"/>
</dbReference>
<dbReference type="Gene3D" id="2.30.29.30">
    <property type="entry name" value="Pleckstrin-homology domain (PH domain)/Phosphotyrosine-binding domain (PTB)"/>
    <property type="match status" value="1"/>
</dbReference>
<feature type="region of interest" description="Disordered" evidence="3">
    <location>
        <begin position="783"/>
        <end position="846"/>
    </location>
</feature>
<dbReference type="Pfam" id="PF00620">
    <property type="entry name" value="RhoGAP"/>
    <property type="match status" value="1"/>
</dbReference>
<dbReference type="InterPro" id="IPR025757">
    <property type="entry name" value="MIP1_Leuzipper"/>
</dbReference>
<organism evidence="6 7">
    <name type="scientific">Acacia crassicarpa</name>
    <name type="common">northern wattle</name>
    <dbReference type="NCBI Taxonomy" id="499986"/>
    <lineage>
        <taxon>Eukaryota</taxon>
        <taxon>Viridiplantae</taxon>
        <taxon>Streptophyta</taxon>
        <taxon>Embryophyta</taxon>
        <taxon>Tracheophyta</taxon>
        <taxon>Spermatophyta</taxon>
        <taxon>Magnoliopsida</taxon>
        <taxon>eudicotyledons</taxon>
        <taxon>Gunneridae</taxon>
        <taxon>Pentapetalae</taxon>
        <taxon>rosids</taxon>
        <taxon>fabids</taxon>
        <taxon>Fabales</taxon>
        <taxon>Fabaceae</taxon>
        <taxon>Caesalpinioideae</taxon>
        <taxon>mimosoid clade</taxon>
        <taxon>Acacieae</taxon>
        <taxon>Acacia</taxon>
    </lineage>
</organism>
<sequence>MPNKTPEVSQGDGGTSLPSSQPGPPEHQRSRGSNGNTIFKSGPLYISSRGIGWTSWKKRWFVLTRTSLVFFRSDPNVIPQKGGEVNLTLGGIDLNNSGSVVVKADKKLLTVLFPDGRTFTLKADTVEDLHEWKTALENALALAPGASDVTGENGIFRNDQTDSIDISLDQSKDVEPAKSTVVGLPILLALEEDDGAPSFLEKALRFIEVHGVKVEGILRQAASVDDVECRVREYEQGKTEFSADEDPHVVADCLKYVLRELLSSPVPASCCKALLEACRTERAGRISAIRAAICETFPEPNRRLLQRILQMMQTVASHKTVNRMSSSAVAACMAPLILRPLLAGECNIENDFDVGGDGSVQLLQAAAAANHAQTIVITLLEEYDSIFGEEGSGSPGIYSDSEESGSGSEEGTEDESYDDNDDDDECDEESIQESDADAEGSEIEDSGGEDDKNRDHSRSDVKPSGDNEDPKVNQISSQPSEVSLSQDVDIKSQENLTSSARTARAEKSSTPANIVEVVSTDQSTVHNSSRPIDNKSTDISDDPAHASSHAILGRTSAMKNHATETVDSSTIAAEMDNLEAIKVELQNKITEESNANLQSYLEKQKKFMHERQLALEQDVARLREQLQKEKNYWATLEAGNEYSPGSLSNSTSDEKTKADLEEITLIEADLTKLQQRIDHVGRRFNVQHEHTSNHETKLKNKLDTEDAVTSQSQIERSKRKDVQFGGTESENEKKSEPTSLLNKYAPQATPKKVGGKVEQQVSNFTTSRLTKLSTRLNFLKERRNQIQQSQPPLNNKPRGSEAHSVSNPEKGRAMDSSQPPSIADKGSSKEPESLQNSDKMRKSDGQ</sequence>
<dbReference type="InterPro" id="IPR052799">
    <property type="entry name" value="Rho_GAP_Regulators"/>
</dbReference>
<keyword evidence="1" id="KW-0343">GTPase activation</keyword>
<dbReference type="PROSITE" id="PS50238">
    <property type="entry name" value="RHOGAP"/>
    <property type="match status" value="1"/>
</dbReference>
<evidence type="ECO:0000256" key="2">
    <source>
        <dbReference type="SAM" id="Coils"/>
    </source>
</evidence>
<dbReference type="Proteomes" id="UP001293593">
    <property type="component" value="Unassembled WGS sequence"/>
</dbReference>
<feature type="region of interest" description="Disordered" evidence="3">
    <location>
        <begin position="388"/>
        <end position="548"/>
    </location>
</feature>
<feature type="region of interest" description="Disordered" evidence="3">
    <location>
        <begin position="684"/>
        <end position="760"/>
    </location>
</feature>
<dbReference type="GO" id="GO:0005096">
    <property type="term" value="F:GTPase activator activity"/>
    <property type="evidence" value="ECO:0007669"/>
    <property type="project" value="UniProtKB-KW"/>
</dbReference>
<dbReference type="InterPro" id="IPR008936">
    <property type="entry name" value="Rho_GTPase_activation_prot"/>
</dbReference>
<evidence type="ECO:0000313" key="7">
    <source>
        <dbReference type="Proteomes" id="UP001293593"/>
    </source>
</evidence>
<dbReference type="Pfam" id="PF14389">
    <property type="entry name" value="Lzipper-MIP1"/>
    <property type="match status" value="1"/>
</dbReference>
<dbReference type="Pfam" id="PF00169">
    <property type="entry name" value="PH"/>
    <property type="match status" value="1"/>
</dbReference>
<comment type="caution">
    <text evidence="6">The sequence shown here is derived from an EMBL/GenBank/DDBJ whole genome shotgun (WGS) entry which is preliminary data.</text>
</comment>
<dbReference type="InterPro" id="IPR011993">
    <property type="entry name" value="PH-like_dom_sf"/>
</dbReference>